<name>A0A4U9XGR6_9STRE</name>
<keyword evidence="4" id="KW-0479">Metal-binding</keyword>
<dbReference type="Proteomes" id="UP000394068">
    <property type="component" value="Unassembled WGS sequence"/>
</dbReference>
<dbReference type="PANTHER" id="PTHR12001">
    <property type="entry name" value="GERANYLGERANYL PYROPHOSPHATE SYNTHASE"/>
    <property type="match status" value="1"/>
</dbReference>
<sequence>MPSYWSKYPEIDHHITLVCQLIEKRVQVRNTDIQEAIVQLAQAGGKYLRPAFFFLFTSFGQREKQNSEQLTKIAASLEILHMATLIHDDVIDDSPLRRGQVTIQTQFGKDIAVYTGDFLFTIFFELILETMQDSPYMKVNAKAMKKILVGELDQMHLYFNQKQSIRDYLRSISGKTAELFRLASSEGAYFGGASPEVVSKAGRIGYHIGMTFQILDDILDYTAKEKDFNKPILEDITNGVYSLPLLFAIKHNPDAFTELLDKKDHLTAAELRKIAELVLENGGVEKAQKLARQYTQKAIDDINELPKIKAQKQLLQLTNHLLKRKI</sequence>
<gene>
    <name evidence="7" type="primary">hepT</name>
    <name evidence="7" type="ORF">NCTC5386_00133</name>
</gene>
<keyword evidence="5" id="KW-0460">Magnesium</keyword>
<dbReference type="SUPFAM" id="SSF48576">
    <property type="entry name" value="Terpenoid synthases"/>
    <property type="match status" value="1"/>
</dbReference>
<evidence type="ECO:0000313" key="7">
    <source>
        <dbReference type="EMBL" id="VTS12324.1"/>
    </source>
</evidence>
<proteinExistence type="inferred from homology"/>
<evidence type="ECO:0000256" key="5">
    <source>
        <dbReference type="ARBA" id="ARBA00022842"/>
    </source>
</evidence>
<dbReference type="GO" id="GO:0000010">
    <property type="term" value="F:heptaprenyl diphosphate synthase activity"/>
    <property type="evidence" value="ECO:0007669"/>
    <property type="project" value="UniProtKB-EC"/>
</dbReference>
<dbReference type="Gene3D" id="1.10.600.10">
    <property type="entry name" value="Farnesyl Diphosphate Synthase"/>
    <property type="match status" value="1"/>
</dbReference>
<protein>
    <submittedName>
        <fullName evidence="7">Polyprenyl synthetase</fullName>
        <ecNumber evidence="7">2.5.1.30</ecNumber>
    </submittedName>
</protein>
<evidence type="ECO:0000256" key="1">
    <source>
        <dbReference type="ARBA" id="ARBA00001946"/>
    </source>
</evidence>
<dbReference type="CDD" id="cd00685">
    <property type="entry name" value="Trans_IPPS_HT"/>
    <property type="match status" value="1"/>
</dbReference>
<dbReference type="InterPro" id="IPR033749">
    <property type="entry name" value="Polyprenyl_synt_CS"/>
</dbReference>
<dbReference type="AlphaFoldDB" id="A0A4U9XGR6"/>
<dbReference type="GO" id="GO:0008299">
    <property type="term" value="P:isoprenoid biosynthetic process"/>
    <property type="evidence" value="ECO:0007669"/>
    <property type="project" value="InterPro"/>
</dbReference>
<evidence type="ECO:0000256" key="2">
    <source>
        <dbReference type="ARBA" id="ARBA00006706"/>
    </source>
</evidence>
<evidence type="ECO:0000256" key="6">
    <source>
        <dbReference type="RuleBase" id="RU004466"/>
    </source>
</evidence>
<dbReference type="InterPro" id="IPR000092">
    <property type="entry name" value="Polyprenyl_synt"/>
</dbReference>
<dbReference type="PANTHER" id="PTHR12001:SF69">
    <property type="entry name" value="ALL TRANS-POLYPRENYL-DIPHOSPHATE SYNTHASE PDSS1"/>
    <property type="match status" value="1"/>
</dbReference>
<evidence type="ECO:0000256" key="3">
    <source>
        <dbReference type="ARBA" id="ARBA00022679"/>
    </source>
</evidence>
<dbReference type="RefSeq" id="WP_077323424.1">
    <property type="nucleotide sequence ID" value="NZ_CABEHT010000001.1"/>
</dbReference>
<dbReference type="Pfam" id="PF00348">
    <property type="entry name" value="polyprenyl_synt"/>
    <property type="match status" value="1"/>
</dbReference>
<dbReference type="EMBL" id="CABEHT010000001">
    <property type="protein sequence ID" value="VTS12324.1"/>
    <property type="molecule type" value="Genomic_DNA"/>
</dbReference>
<dbReference type="SFLD" id="SFLDS00005">
    <property type="entry name" value="Isoprenoid_Synthase_Type_I"/>
    <property type="match status" value="1"/>
</dbReference>
<keyword evidence="3 6" id="KW-0808">Transferase</keyword>
<dbReference type="EC" id="2.5.1.30" evidence="7"/>
<evidence type="ECO:0000313" key="8">
    <source>
        <dbReference type="Proteomes" id="UP000394068"/>
    </source>
</evidence>
<dbReference type="GO" id="GO:0046872">
    <property type="term" value="F:metal ion binding"/>
    <property type="evidence" value="ECO:0007669"/>
    <property type="project" value="UniProtKB-KW"/>
</dbReference>
<dbReference type="InterPro" id="IPR008949">
    <property type="entry name" value="Isoprenoid_synthase_dom_sf"/>
</dbReference>
<accession>A0A4U9XGR6</accession>
<comment type="similarity">
    <text evidence="2 6">Belongs to the FPP/GGPP synthase family.</text>
</comment>
<dbReference type="PROSITE" id="PS00723">
    <property type="entry name" value="POLYPRENYL_SYNTHASE_1"/>
    <property type="match status" value="1"/>
</dbReference>
<reference evidence="7 8" key="1">
    <citation type="submission" date="2019-05" db="EMBL/GenBank/DDBJ databases">
        <authorList>
            <consortium name="Pathogen Informatics"/>
        </authorList>
    </citation>
    <scope>NUCLEOTIDE SEQUENCE [LARGE SCALE GENOMIC DNA]</scope>
    <source>
        <strain evidence="7 8">NCTC5386</strain>
    </source>
</reference>
<evidence type="ECO:0000256" key="4">
    <source>
        <dbReference type="ARBA" id="ARBA00022723"/>
    </source>
</evidence>
<organism evidence="7 8">
    <name type="scientific">Streptococcus pseudoporcinus</name>
    <dbReference type="NCBI Taxonomy" id="361101"/>
    <lineage>
        <taxon>Bacteria</taxon>
        <taxon>Bacillati</taxon>
        <taxon>Bacillota</taxon>
        <taxon>Bacilli</taxon>
        <taxon>Lactobacillales</taxon>
        <taxon>Streptococcaceae</taxon>
        <taxon>Streptococcus</taxon>
    </lineage>
</organism>
<dbReference type="PROSITE" id="PS00444">
    <property type="entry name" value="POLYPRENYL_SYNTHASE_2"/>
    <property type="match status" value="1"/>
</dbReference>
<comment type="cofactor">
    <cofactor evidence="1">
        <name>Mg(2+)</name>
        <dbReference type="ChEBI" id="CHEBI:18420"/>
    </cofactor>
</comment>